<feature type="domain" description="HTH araC/xylS-type" evidence="6">
    <location>
        <begin position="213"/>
        <end position="314"/>
    </location>
</feature>
<dbReference type="Pfam" id="PF12833">
    <property type="entry name" value="HTH_18"/>
    <property type="match status" value="1"/>
</dbReference>
<dbReference type="Proteomes" id="UP000297322">
    <property type="component" value="Unassembled WGS sequence"/>
</dbReference>
<dbReference type="EMBL" id="SPVI01000003">
    <property type="protein sequence ID" value="TFW44043.1"/>
    <property type="molecule type" value="Genomic_DNA"/>
</dbReference>
<dbReference type="SMART" id="SM00342">
    <property type="entry name" value="HTH_ARAC"/>
    <property type="match status" value="1"/>
</dbReference>
<evidence type="ECO:0000256" key="2">
    <source>
        <dbReference type="ARBA" id="ARBA00023125"/>
    </source>
</evidence>
<keyword evidence="3" id="KW-0010">Activator</keyword>
<sequence length="318" mass="35062">MRQTLTTDVVEPRDQLAYWTDVICSTYVKLECESGCTESFMGSIDYLPLPGLDISVVRSGSQRVKRTAGLISRAIDDYTILNLQIRGQAVISQDGRQAILAPGDFAIYDTNRPYTLEFNDDFEEIVLKLKSDQLRSLLCRTEGLTATTISGQSGAGRLMGELVRGLRQEADTLTGATAAAVVSGVINVLVGGLQSLPLRQHVDPSALAAYHIARIKQCIEHRKQDPALRIEAVAAELGMSVSHLHRLFSSEPLSPAQYLWSCRLGACSKDLLDPRWSKLAVSEIAFRWGFNDAAHFSRVFKDRYGCSPKNWRTLGGRG</sequence>
<evidence type="ECO:0000313" key="7">
    <source>
        <dbReference type="EMBL" id="MBD8269116.1"/>
    </source>
</evidence>
<evidence type="ECO:0000256" key="1">
    <source>
        <dbReference type="ARBA" id="ARBA00023015"/>
    </source>
</evidence>
<proteinExistence type="predicted"/>
<dbReference type="PROSITE" id="PS01124">
    <property type="entry name" value="HTH_ARAC_FAMILY_2"/>
    <property type="match status" value="1"/>
</dbReference>
<reference evidence="7" key="2">
    <citation type="journal article" date="2020" name="FEMS Microbiol. Ecol.">
        <title>Temporal dynamics of bacterial communities during seed development and maturation.</title>
        <authorList>
            <person name="Chesneau G."/>
            <person name="Torres-Cortes G."/>
            <person name="Briand M."/>
            <person name="Darrasse A."/>
            <person name="Preveaux A."/>
            <person name="Marais C."/>
            <person name="Jacques M.A."/>
            <person name="Shade A."/>
            <person name="Barret M."/>
        </authorList>
    </citation>
    <scope>NUCLEOTIDE SEQUENCE</scope>
    <source>
        <strain evidence="7">CFBP13533</strain>
    </source>
</reference>
<dbReference type="SUPFAM" id="SSF46689">
    <property type="entry name" value="Homeodomain-like"/>
    <property type="match status" value="1"/>
</dbReference>
<evidence type="ECO:0000256" key="4">
    <source>
        <dbReference type="ARBA" id="ARBA00023163"/>
    </source>
</evidence>
<keyword evidence="4" id="KW-0804">Transcription</keyword>
<dbReference type="PANTHER" id="PTHR46796">
    <property type="entry name" value="HTH-TYPE TRANSCRIPTIONAL ACTIVATOR RHAS-RELATED"/>
    <property type="match status" value="1"/>
</dbReference>
<dbReference type="InterPro" id="IPR050204">
    <property type="entry name" value="AraC_XylS_family_regulators"/>
</dbReference>
<dbReference type="PANTHER" id="PTHR46796:SF6">
    <property type="entry name" value="ARAC SUBFAMILY"/>
    <property type="match status" value="1"/>
</dbReference>
<dbReference type="InterPro" id="IPR020449">
    <property type="entry name" value="Tscrpt_reg_AraC-type_HTH"/>
</dbReference>
<accession>A0A4Y9TI40</accession>
<evidence type="ECO:0000256" key="3">
    <source>
        <dbReference type="ARBA" id="ARBA00023159"/>
    </source>
</evidence>
<dbReference type="InterPro" id="IPR035418">
    <property type="entry name" value="AraC-bd_2"/>
</dbReference>
<dbReference type="InterPro" id="IPR009057">
    <property type="entry name" value="Homeodomain-like_sf"/>
</dbReference>
<organism evidence="8 9">
    <name type="scientific">Pseudomonas fluorescens</name>
    <dbReference type="NCBI Taxonomy" id="294"/>
    <lineage>
        <taxon>Bacteria</taxon>
        <taxon>Pseudomonadati</taxon>
        <taxon>Pseudomonadota</taxon>
        <taxon>Gammaproteobacteria</taxon>
        <taxon>Pseudomonadales</taxon>
        <taxon>Pseudomonadaceae</taxon>
        <taxon>Pseudomonas</taxon>
    </lineage>
</organism>
<dbReference type="EMBL" id="JACYNJ010000002">
    <property type="protein sequence ID" value="MBD8269116.1"/>
    <property type="molecule type" value="Genomic_DNA"/>
</dbReference>
<reference evidence="8 9" key="1">
    <citation type="submission" date="2019-03" db="EMBL/GenBank/DDBJ databases">
        <title>Biocontrol and xenobiotic degradation properties of endophytic Pseudomonas fluorescens strain BRZ63.</title>
        <authorList>
            <person name="Chlebek D.A."/>
            <person name="Pinski A."/>
            <person name="Zur J.P."/>
            <person name="Michalska J."/>
            <person name="Hupert-Kocurek K.T."/>
        </authorList>
    </citation>
    <scope>NUCLEOTIDE SEQUENCE [LARGE SCALE GENOMIC DNA]</scope>
    <source>
        <strain evidence="8 9">BRZ63</strain>
    </source>
</reference>
<dbReference type="GO" id="GO:0003700">
    <property type="term" value="F:DNA-binding transcription factor activity"/>
    <property type="evidence" value="ECO:0007669"/>
    <property type="project" value="InterPro"/>
</dbReference>
<evidence type="ECO:0000259" key="6">
    <source>
        <dbReference type="PROSITE" id="PS01124"/>
    </source>
</evidence>
<comment type="function">
    <text evidence="5">Regulatory protein of the TOL plasmid xyl operons. XylS activates the xylXYZLTEGFJQKIH operon required for the degradation of toluene, m-xylene and p-xylene.</text>
</comment>
<gene>
    <name evidence="8" type="ORF">E4T65_05865</name>
    <name evidence="7" type="ORF">IFU03_05030</name>
</gene>
<comment type="caution">
    <text evidence="8">The sequence shown here is derived from an EMBL/GenBank/DDBJ whole genome shotgun (WGS) entry which is preliminary data.</text>
</comment>
<dbReference type="Pfam" id="PF14525">
    <property type="entry name" value="AraC_binding_2"/>
    <property type="match status" value="1"/>
</dbReference>
<dbReference type="PRINTS" id="PR00032">
    <property type="entry name" value="HTHARAC"/>
</dbReference>
<protein>
    <submittedName>
        <fullName evidence="8">Helix-turn-helix domain-containing protein</fullName>
    </submittedName>
</protein>
<evidence type="ECO:0000313" key="8">
    <source>
        <dbReference type="EMBL" id="TFW44043.1"/>
    </source>
</evidence>
<dbReference type="Proteomes" id="UP000610293">
    <property type="component" value="Unassembled WGS sequence"/>
</dbReference>
<name>A0A4Y9TI40_PSEFL</name>
<dbReference type="InterPro" id="IPR018060">
    <property type="entry name" value="HTH_AraC"/>
</dbReference>
<keyword evidence="2" id="KW-0238">DNA-binding</keyword>
<dbReference type="Gene3D" id="1.10.10.60">
    <property type="entry name" value="Homeodomain-like"/>
    <property type="match status" value="1"/>
</dbReference>
<evidence type="ECO:0000256" key="5">
    <source>
        <dbReference type="ARBA" id="ARBA00037345"/>
    </source>
</evidence>
<keyword evidence="1" id="KW-0805">Transcription regulation</keyword>
<evidence type="ECO:0000313" key="9">
    <source>
        <dbReference type="Proteomes" id="UP000297322"/>
    </source>
</evidence>
<dbReference type="AlphaFoldDB" id="A0A4Y9TI40"/>
<dbReference type="GO" id="GO:0043565">
    <property type="term" value="F:sequence-specific DNA binding"/>
    <property type="evidence" value="ECO:0007669"/>
    <property type="project" value="InterPro"/>
</dbReference>